<dbReference type="Proteomes" id="UP000521322">
    <property type="component" value="Unassembled WGS sequence"/>
</dbReference>
<dbReference type="PROSITE" id="PS00028">
    <property type="entry name" value="ZINC_FINGER_C2H2_1"/>
    <property type="match status" value="2"/>
</dbReference>
<evidence type="ECO:0000313" key="12">
    <source>
        <dbReference type="Proteomes" id="UP000521322"/>
    </source>
</evidence>
<evidence type="ECO:0000256" key="5">
    <source>
        <dbReference type="ARBA" id="ARBA00022833"/>
    </source>
</evidence>
<feature type="non-terminal residue" evidence="11">
    <location>
        <position position="1"/>
    </location>
</feature>
<evidence type="ECO:0000256" key="4">
    <source>
        <dbReference type="ARBA" id="ARBA00022771"/>
    </source>
</evidence>
<dbReference type="PANTHER" id="PTHR47772">
    <property type="entry name" value="ZINC FINGER PROTEIN 200"/>
    <property type="match status" value="1"/>
</dbReference>
<feature type="domain" description="C2H2-type" evidence="10">
    <location>
        <begin position="107"/>
        <end position="134"/>
    </location>
</feature>
<comment type="subcellular location">
    <subcellularLocation>
        <location evidence="1">Nucleus</location>
    </subcellularLocation>
</comment>
<evidence type="ECO:0000256" key="3">
    <source>
        <dbReference type="ARBA" id="ARBA00022737"/>
    </source>
</evidence>
<reference evidence="11 12" key="1">
    <citation type="submission" date="2019-09" db="EMBL/GenBank/DDBJ databases">
        <title>Bird 10,000 Genomes (B10K) Project - Family phase.</title>
        <authorList>
            <person name="Zhang G."/>
        </authorList>
    </citation>
    <scope>NUCLEOTIDE SEQUENCE [LARGE SCALE GENOMIC DNA]</scope>
    <source>
        <strain evidence="11">B10K-DU-029-49</strain>
        <tissue evidence="11">Liver</tissue>
    </source>
</reference>
<evidence type="ECO:0000313" key="11">
    <source>
        <dbReference type="EMBL" id="NWV76553.1"/>
    </source>
</evidence>
<keyword evidence="12" id="KW-1185">Reference proteome</keyword>
<keyword evidence="8" id="KW-0539">Nucleus</keyword>
<organism evidence="11 12">
    <name type="scientific">Dasyornis broadbenti</name>
    <name type="common">rufous bristle-bird</name>
    <dbReference type="NCBI Taxonomy" id="243059"/>
    <lineage>
        <taxon>Eukaryota</taxon>
        <taxon>Metazoa</taxon>
        <taxon>Chordata</taxon>
        <taxon>Craniata</taxon>
        <taxon>Vertebrata</taxon>
        <taxon>Euteleostomi</taxon>
        <taxon>Archelosauria</taxon>
        <taxon>Archosauria</taxon>
        <taxon>Dinosauria</taxon>
        <taxon>Saurischia</taxon>
        <taxon>Theropoda</taxon>
        <taxon>Coelurosauria</taxon>
        <taxon>Aves</taxon>
        <taxon>Neognathae</taxon>
        <taxon>Neoaves</taxon>
        <taxon>Telluraves</taxon>
        <taxon>Australaves</taxon>
        <taxon>Passeriformes</taxon>
        <taxon>Meliphagoidea</taxon>
        <taxon>Dasyornithidae</taxon>
        <taxon>Dasyornis</taxon>
    </lineage>
</organism>
<gene>
    <name evidence="11" type="primary">Znf250_0</name>
    <name evidence="11" type="ORF">DASBRO_R15853</name>
</gene>
<keyword evidence="7" id="KW-0804">Transcription</keyword>
<feature type="domain" description="C2H2-type" evidence="10">
    <location>
        <begin position="151"/>
        <end position="177"/>
    </location>
</feature>
<evidence type="ECO:0000256" key="9">
    <source>
        <dbReference type="PROSITE-ProRule" id="PRU00042"/>
    </source>
</evidence>
<dbReference type="Gene3D" id="3.30.160.60">
    <property type="entry name" value="Classic Zinc Finger"/>
    <property type="match status" value="2"/>
</dbReference>
<evidence type="ECO:0000259" key="10">
    <source>
        <dbReference type="PROSITE" id="PS50157"/>
    </source>
</evidence>
<comment type="caution">
    <text evidence="11">The sequence shown here is derived from an EMBL/GenBank/DDBJ whole genome shotgun (WGS) entry which is preliminary data.</text>
</comment>
<dbReference type="PROSITE" id="PS50157">
    <property type="entry name" value="ZINC_FINGER_C2H2_2"/>
    <property type="match status" value="3"/>
</dbReference>
<sequence>DTLFPTGAWGGSDSKDGAGGHWALGYSAPRSGWRDPKPGECARARPQEVPVASGLLICSTRGLSFGAKALQAHPGRPYLCSTCGKSFRHLRSLLAHKKLRGGVQARHSCAECGRTFCLHGDLLRHRDTHRERLPGHRRFLGTAGPCEEQPFVCGRCGHRFSWRESLELHLRGHRAPK</sequence>
<protein>
    <submittedName>
        <fullName evidence="11">ZN250 protein</fullName>
    </submittedName>
</protein>
<keyword evidence="4 9" id="KW-0863">Zinc-finger</keyword>
<dbReference type="FunFam" id="3.30.160.60:FF:000100">
    <property type="entry name" value="Zinc finger 45-like"/>
    <property type="match status" value="2"/>
</dbReference>
<evidence type="ECO:0000256" key="7">
    <source>
        <dbReference type="ARBA" id="ARBA00023163"/>
    </source>
</evidence>
<dbReference type="SUPFAM" id="SSF57667">
    <property type="entry name" value="beta-beta-alpha zinc fingers"/>
    <property type="match status" value="2"/>
</dbReference>
<accession>A0A7K6HLQ9</accession>
<dbReference type="GO" id="GO:0005634">
    <property type="term" value="C:nucleus"/>
    <property type="evidence" value="ECO:0007669"/>
    <property type="project" value="UniProtKB-SubCell"/>
</dbReference>
<dbReference type="InterPro" id="IPR036236">
    <property type="entry name" value="Znf_C2H2_sf"/>
</dbReference>
<dbReference type="InterPro" id="IPR050636">
    <property type="entry name" value="C2H2-ZF_domain-containing"/>
</dbReference>
<evidence type="ECO:0000256" key="6">
    <source>
        <dbReference type="ARBA" id="ARBA00023015"/>
    </source>
</evidence>
<feature type="non-terminal residue" evidence="11">
    <location>
        <position position="177"/>
    </location>
</feature>
<keyword evidence="3" id="KW-0677">Repeat</keyword>
<feature type="domain" description="C2H2-type" evidence="10">
    <location>
        <begin position="78"/>
        <end position="105"/>
    </location>
</feature>
<dbReference type="GO" id="GO:0008270">
    <property type="term" value="F:zinc ion binding"/>
    <property type="evidence" value="ECO:0007669"/>
    <property type="project" value="UniProtKB-KW"/>
</dbReference>
<keyword evidence="2" id="KW-0479">Metal-binding</keyword>
<evidence type="ECO:0000256" key="8">
    <source>
        <dbReference type="ARBA" id="ARBA00023242"/>
    </source>
</evidence>
<keyword evidence="5" id="KW-0862">Zinc</keyword>
<dbReference type="Pfam" id="PF00096">
    <property type="entry name" value="zf-C2H2"/>
    <property type="match status" value="2"/>
</dbReference>
<dbReference type="InterPro" id="IPR013087">
    <property type="entry name" value="Znf_C2H2_type"/>
</dbReference>
<dbReference type="EMBL" id="VZRN01001764">
    <property type="protein sequence ID" value="NWV76553.1"/>
    <property type="molecule type" value="Genomic_DNA"/>
</dbReference>
<proteinExistence type="predicted"/>
<keyword evidence="6" id="KW-0805">Transcription regulation</keyword>
<evidence type="ECO:0000256" key="1">
    <source>
        <dbReference type="ARBA" id="ARBA00004123"/>
    </source>
</evidence>
<dbReference type="SMART" id="SM00355">
    <property type="entry name" value="ZnF_C2H2"/>
    <property type="match status" value="3"/>
</dbReference>
<dbReference type="AlphaFoldDB" id="A0A7K6HLQ9"/>
<evidence type="ECO:0000256" key="2">
    <source>
        <dbReference type="ARBA" id="ARBA00022723"/>
    </source>
</evidence>
<name>A0A7K6HLQ9_9PASS</name>
<dbReference type="PANTHER" id="PTHR47772:SF13">
    <property type="entry name" value="GASTRULA ZINC FINGER PROTEIN XLCGF49.1-LIKE-RELATED"/>
    <property type="match status" value="1"/>
</dbReference>